<dbReference type="PANTHER" id="PTHR43718:SF2">
    <property type="entry name" value="LON PROTEASE HOMOLOG, MITOCHONDRIAL"/>
    <property type="match status" value="1"/>
</dbReference>
<comment type="caution">
    <text evidence="3">The sequence shown here is derived from an EMBL/GenBank/DDBJ whole genome shotgun (WGS) entry which is preliminary data.</text>
</comment>
<keyword evidence="4" id="KW-1185">Reference proteome</keyword>
<dbReference type="PROSITE" id="PS51787">
    <property type="entry name" value="LON_N"/>
    <property type="match status" value="1"/>
</dbReference>
<feature type="domain" description="Lon N-terminal" evidence="2">
    <location>
        <begin position="36"/>
        <end position="256"/>
    </location>
</feature>
<sequence length="319" mass="35860">MAASIGSHEEHRGRQALKYVHHCTMGTSKSGIRYRKSILTRYRNSDTANIGRYPIFAVSECSILFSTDLLVNEQLSNSRILSKLFEFERLEHRPKQLKFEIGEQIHINKQLDVEPDELKTEEKVEGKKRRNSASRHANEKEKSKQVVLDPKITSEVLMVEVDNVTHEEFQITEEVKALTAEIVKTIRDIIALNPLYRESVMQMMQAGQRVVDNPIYLSDMGAALTGADSQELQEVLEETNVSDNSKGTVTLDDIASDPLRCSVLDSDIVQCDTQQRSGPCCDVAGRGRAERPGLYFVAGSPAYIAESACVTAIQRCLRW</sequence>
<evidence type="ECO:0000313" key="3">
    <source>
        <dbReference type="EMBL" id="CAJ0964873.1"/>
    </source>
</evidence>
<name>A0ABN9MEX9_9NEOB</name>
<dbReference type="SMART" id="SM00464">
    <property type="entry name" value="LON"/>
    <property type="match status" value="1"/>
</dbReference>
<gene>
    <name evidence="3" type="ORF">RIMI_LOCUS19696274</name>
</gene>
<dbReference type="Gene3D" id="1.20.58.1480">
    <property type="match status" value="1"/>
</dbReference>
<evidence type="ECO:0000256" key="1">
    <source>
        <dbReference type="SAM" id="MobiDB-lite"/>
    </source>
</evidence>
<evidence type="ECO:0000313" key="4">
    <source>
        <dbReference type="Proteomes" id="UP001176940"/>
    </source>
</evidence>
<dbReference type="Proteomes" id="UP001176940">
    <property type="component" value="Unassembled WGS sequence"/>
</dbReference>
<reference evidence="3" key="1">
    <citation type="submission" date="2023-07" db="EMBL/GenBank/DDBJ databases">
        <authorList>
            <person name="Stuckert A."/>
        </authorList>
    </citation>
    <scope>NUCLEOTIDE SEQUENCE</scope>
</reference>
<dbReference type="PANTHER" id="PTHR43718">
    <property type="entry name" value="LON PROTEASE"/>
    <property type="match status" value="1"/>
</dbReference>
<protein>
    <recommendedName>
        <fullName evidence="2">Lon N-terminal domain-containing protein</fullName>
    </recommendedName>
</protein>
<organism evidence="3 4">
    <name type="scientific">Ranitomeya imitator</name>
    <name type="common">mimic poison frog</name>
    <dbReference type="NCBI Taxonomy" id="111125"/>
    <lineage>
        <taxon>Eukaryota</taxon>
        <taxon>Metazoa</taxon>
        <taxon>Chordata</taxon>
        <taxon>Craniata</taxon>
        <taxon>Vertebrata</taxon>
        <taxon>Euteleostomi</taxon>
        <taxon>Amphibia</taxon>
        <taxon>Batrachia</taxon>
        <taxon>Anura</taxon>
        <taxon>Neobatrachia</taxon>
        <taxon>Hyloidea</taxon>
        <taxon>Dendrobatidae</taxon>
        <taxon>Dendrobatinae</taxon>
        <taxon>Ranitomeya</taxon>
    </lineage>
</organism>
<proteinExistence type="predicted"/>
<evidence type="ECO:0000259" key="2">
    <source>
        <dbReference type="PROSITE" id="PS51787"/>
    </source>
</evidence>
<accession>A0ABN9MEX9</accession>
<dbReference type="InterPro" id="IPR003111">
    <property type="entry name" value="Lon_prtase_N"/>
</dbReference>
<dbReference type="InterPro" id="IPR027065">
    <property type="entry name" value="Lon_Prtase"/>
</dbReference>
<feature type="region of interest" description="Disordered" evidence="1">
    <location>
        <begin position="118"/>
        <end position="145"/>
    </location>
</feature>
<dbReference type="EMBL" id="CAUEEQ010063691">
    <property type="protein sequence ID" value="CAJ0964873.1"/>
    <property type="molecule type" value="Genomic_DNA"/>
</dbReference>
<dbReference type="Pfam" id="PF02190">
    <property type="entry name" value="LON_substr_bdg"/>
    <property type="match status" value="1"/>
</dbReference>